<dbReference type="AlphaFoldDB" id="A0AAV1K414"/>
<gene>
    <name evidence="1" type="ORF">LNINA_LOCUS14658</name>
</gene>
<keyword evidence="2" id="KW-1185">Reference proteome</keyword>
<sequence>MADAAIARREARRRKILENSQNRLQRIAGKAGEECCRESPVHSPISEYQETVSSEISNSKAPLHNGVLSSSLLSPENFILDPEATTNHNSIINDLASLLPPNVSGNSTSEAVQKPSLMEYSITYKYKDVVVSTTSKQF</sequence>
<comment type="caution">
    <text evidence="1">The sequence shown here is derived from an EMBL/GenBank/DDBJ whole genome shotgun (WGS) entry which is preliminary data.</text>
</comment>
<name>A0AAV1K414_9NEOP</name>
<dbReference type="Proteomes" id="UP001497472">
    <property type="component" value="Unassembled WGS sequence"/>
</dbReference>
<protein>
    <submittedName>
        <fullName evidence="1">Uncharacterized protein</fullName>
    </submittedName>
</protein>
<reference evidence="1 2" key="1">
    <citation type="submission" date="2023-11" db="EMBL/GenBank/DDBJ databases">
        <authorList>
            <person name="Okamura Y."/>
        </authorList>
    </citation>
    <scope>NUCLEOTIDE SEQUENCE [LARGE SCALE GENOMIC DNA]</scope>
</reference>
<evidence type="ECO:0000313" key="2">
    <source>
        <dbReference type="Proteomes" id="UP001497472"/>
    </source>
</evidence>
<organism evidence="1 2">
    <name type="scientific">Leptosia nina</name>
    <dbReference type="NCBI Taxonomy" id="320188"/>
    <lineage>
        <taxon>Eukaryota</taxon>
        <taxon>Metazoa</taxon>
        <taxon>Ecdysozoa</taxon>
        <taxon>Arthropoda</taxon>
        <taxon>Hexapoda</taxon>
        <taxon>Insecta</taxon>
        <taxon>Pterygota</taxon>
        <taxon>Neoptera</taxon>
        <taxon>Endopterygota</taxon>
        <taxon>Lepidoptera</taxon>
        <taxon>Glossata</taxon>
        <taxon>Ditrysia</taxon>
        <taxon>Papilionoidea</taxon>
        <taxon>Pieridae</taxon>
        <taxon>Pierinae</taxon>
        <taxon>Leptosia</taxon>
    </lineage>
</organism>
<dbReference type="EMBL" id="CAVLEF010000280">
    <property type="protein sequence ID" value="CAK1555872.1"/>
    <property type="molecule type" value="Genomic_DNA"/>
</dbReference>
<accession>A0AAV1K414</accession>
<proteinExistence type="predicted"/>
<evidence type="ECO:0000313" key="1">
    <source>
        <dbReference type="EMBL" id="CAK1555872.1"/>
    </source>
</evidence>